<evidence type="ECO:0000259" key="3">
    <source>
        <dbReference type="PROSITE" id="PS51387"/>
    </source>
</evidence>
<dbReference type="GO" id="GO:0008720">
    <property type="term" value="F:D-lactate dehydrogenase (NAD+) activity"/>
    <property type="evidence" value="ECO:0007669"/>
    <property type="project" value="TreeGrafter"/>
</dbReference>
<dbReference type="GO" id="GO:0071949">
    <property type="term" value="F:FAD binding"/>
    <property type="evidence" value="ECO:0007669"/>
    <property type="project" value="InterPro"/>
</dbReference>
<gene>
    <name evidence="4" type="ORF">PV08_11901</name>
</gene>
<dbReference type="OrthoDB" id="5332616at2759"/>
<evidence type="ECO:0000256" key="1">
    <source>
        <dbReference type="ARBA" id="ARBA00022630"/>
    </source>
</evidence>
<dbReference type="EMBL" id="KN847502">
    <property type="protein sequence ID" value="KIW09800.1"/>
    <property type="molecule type" value="Genomic_DNA"/>
</dbReference>
<dbReference type="VEuPathDB" id="FungiDB:PV08_11901"/>
<dbReference type="HOGENOM" id="CLU_024402_0_1_1"/>
<reference evidence="4 5" key="1">
    <citation type="submission" date="2015-01" db="EMBL/GenBank/DDBJ databases">
        <title>The Genome Sequence of Exophiala spinifera CBS89968.</title>
        <authorList>
            <consortium name="The Broad Institute Genomics Platform"/>
            <person name="Cuomo C."/>
            <person name="de Hoog S."/>
            <person name="Gorbushina A."/>
            <person name="Stielow B."/>
            <person name="Teixiera M."/>
            <person name="Abouelleil A."/>
            <person name="Chapman S.B."/>
            <person name="Priest M."/>
            <person name="Young S.K."/>
            <person name="Wortman J."/>
            <person name="Nusbaum C."/>
            <person name="Birren B."/>
        </authorList>
    </citation>
    <scope>NUCLEOTIDE SEQUENCE [LARGE SCALE GENOMIC DNA]</scope>
    <source>
        <strain evidence="4 5">CBS 89968</strain>
    </source>
</reference>
<dbReference type="PANTHER" id="PTHR11748:SF114">
    <property type="entry name" value="ARYL-ALCOHOL OXIDASE VANILLYL-ALCOHOL OXIDASE (AFU_ORTHOLOGUE AFUA_3G09500)-RELATED"/>
    <property type="match status" value="1"/>
</dbReference>
<dbReference type="STRING" id="91928.A0A0D2ATF1"/>
<dbReference type="InterPro" id="IPR016166">
    <property type="entry name" value="FAD-bd_PCMH"/>
</dbReference>
<dbReference type="GeneID" id="27338984"/>
<dbReference type="InterPro" id="IPR006094">
    <property type="entry name" value="Oxid_FAD_bind_N"/>
</dbReference>
<dbReference type="InterPro" id="IPR016164">
    <property type="entry name" value="FAD-linked_Oxase-like_C"/>
</dbReference>
<dbReference type="SUPFAM" id="SSF56176">
    <property type="entry name" value="FAD-binding/transporter-associated domain-like"/>
    <property type="match status" value="1"/>
</dbReference>
<dbReference type="AlphaFoldDB" id="A0A0D2ATF1"/>
<keyword evidence="5" id="KW-1185">Reference proteome</keyword>
<dbReference type="Gene3D" id="3.30.43.10">
    <property type="entry name" value="Uridine Diphospho-n-acetylenolpyruvylglucosamine Reductase, domain 2"/>
    <property type="match status" value="1"/>
</dbReference>
<dbReference type="SUPFAM" id="SSF55103">
    <property type="entry name" value="FAD-linked oxidases, C-terminal domain"/>
    <property type="match status" value="1"/>
</dbReference>
<dbReference type="PANTHER" id="PTHR11748">
    <property type="entry name" value="D-LACTATE DEHYDROGENASE"/>
    <property type="match status" value="1"/>
</dbReference>
<evidence type="ECO:0000313" key="4">
    <source>
        <dbReference type="EMBL" id="KIW09800.1"/>
    </source>
</evidence>
<dbReference type="PROSITE" id="PS51387">
    <property type="entry name" value="FAD_PCMH"/>
    <property type="match status" value="1"/>
</dbReference>
<dbReference type="Proteomes" id="UP000053328">
    <property type="component" value="Unassembled WGS sequence"/>
</dbReference>
<evidence type="ECO:0000313" key="5">
    <source>
        <dbReference type="Proteomes" id="UP000053328"/>
    </source>
</evidence>
<accession>A0A0D2ATF1</accession>
<dbReference type="Gene3D" id="3.30.465.10">
    <property type="match status" value="1"/>
</dbReference>
<proteinExistence type="predicted"/>
<dbReference type="InterPro" id="IPR016170">
    <property type="entry name" value="Cytok_DH_C_sf"/>
</dbReference>
<protein>
    <recommendedName>
        <fullName evidence="3">FAD-binding PCMH-type domain-containing protein</fullName>
    </recommendedName>
</protein>
<organism evidence="4 5">
    <name type="scientific">Exophiala spinifera</name>
    <dbReference type="NCBI Taxonomy" id="91928"/>
    <lineage>
        <taxon>Eukaryota</taxon>
        <taxon>Fungi</taxon>
        <taxon>Dikarya</taxon>
        <taxon>Ascomycota</taxon>
        <taxon>Pezizomycotina</taxon>
        <taxon>Eurotiomycetes</taxon>
        <taxon>Chaetothyriomycetidae</taxon>
        <taxon>Chaetothyriales</taxon>
        <taxon>Herpotrichiellaceae</taxon>
        <taxon>Exophiala</taxon>
    </lineage>
</organism>
<feature type="domain" description="FAD-binding PCMH-type" evidence="3">
    <location>
        <begin position="70"/>
        <end position="256"/>
    </location>
</feature>
<dbReference type="GO" id="GO:0004458">
    <property type="term" value="F:D-lactate dehydrogenase (cytochrome) activity"/>
    <property type="evidence" value="ECO:0007669"/>
    <property type="project" value="TreeGrafter"/>
</dbReference>
<dbReference type="InterPro" id="IPR016167">
    <property type="entry name" value="FAD-bd_PCMH_sub1"/>
</dbReference>
<keyword evidence="2" id="KW-0274">FAD</keyword>
<dbReference type="InterPro" id="IPR036318">
    <property type="entry name" value="FAD-bd_PCMH-like_sf"/>
</dbReference>
<dbReference type="GO" id="GO:0005739">
    <property type="term" value="C:mitochondrion"/>
    <property type="evidence" value="ECO:0007669"/>
    <property type="project" value="TreeGrafter"/>
</dbReference>
<keyword evidence="1" id="KW-0285">Flavoprotein</keyword>
<dbReference type="Pfam" id="PF01565">
    <property type="entry name" value="FAD_binding_4"/>
    <property type="match status" value="1"/>
</dbReference>
<dbReference type="GO" id="GO:1903457">
    <property type="term" value="P:lactate catabolic process"/>
    <property type="evidence" value="ECO:0007669"/>
    <property type="project" value="TreeGrafter"/>
</dbReference>
<evidence type="ECO:0000256" key="2">
    <source>
        <dbReference type="ARBA" id="ARBA00022827"/>
    </source>
</evidence>
<name>A0A0D2ATF1_9EURO</name>
<dbReference type="RefSeq" id="XP_016230016.1">
    <property type="nucleotide sequence ID" value="XM_016386208.1"/>
</dbReference>
<dbReference type="Gene3D" id="3.40.462.10">
    <property type="entry name" value="FAD-linked oxidases, C-terminal domain"/>
    <property type="match status" value="1"/>
</dbReference>
<sequence>MKQYFDPLQQEAHDAFFVIGRTGPPEVLPPSTSKETFHEVLNQLRHICEDENVITGDNLVSFIDPFSVTSSHVPSAAVCPSKVAEIQQILKLVNTHKIPIWVCSRGKNLGYGGPAPQINGSIVLSLHRMSSILEVNERGAYAVIEPGVTFRDLSEYCLENKRSVWPNVPSIGWGSVIGNALDRGIGYNALGDHWHNISGLEVVLPNGDVVRTGQWAATDAPTAHLCKNSFGPSIEGLFLQSNLGIVTKMSLWLQPRPQAYMSVKVEVDAFADIAPLVDALGALHREDILQSNPLIGDVVGHLSIFNTAAELYEGDGPIPEDVIETLRVKNSLGAWTAIFDFYGTKAMILARLERCREVLEQYCPSMRLTSRLFEPSTDSDGGISNGSGGGGDAVLEARKIAEHGRGEPVGVVGTSRSSMINFALPRDGHGHGAHTDFVPLMPNDGAFILQWFTEARKIMVSHGFNAILGGRVFKKHSFTIQMMFYDSSSATHRASLPAMWRDLAKAAEKYHLTNYRSHLDNMGMITDIYPSLPHLPFLLLVLQHLHLIFWLT</sequence>
<dbReference type="InterPro" id="IPR016169">
    <property type="entry name" value="FAD-bd_PCMH_sub2"/>
</dbReference>